<evidence type="ECO:0000313" key="2">
    <source>
        <dbReference type="Proteomes" id="UP001164250"/>
    </source>
</evidence>
<accession>A0ACC1A898</accession>
<comment type="caution">
    <text evidence="1">The sequence shown here is derived from an EMBL/GenBank/DDBJ whole genome shotgun (WGS) entry which is preliminary data.</text>
</comment>
<name>A0ACC1A898_9ROSI</name>
<reference evidence="2" key="1">
    <citation type="journal article" date="2023" name="G3 (Bethesda)">
        <title>Genome assembly and association tests identify interacting loci associated with vigor, precocity, and sex in interspecific pistachio rootstocks.</title>
        <authorList>
            <person name="Palmer W."/>
            <person name="Jacygrad E."/>
            <person name="Sagayaradj S."/>
            <person name="Cavanaugh K."/>
            <person name="Han R."/>
            <person name="Bertier L."/>
            <person name="Beede B."/>
            <person name="Kafkas S."/>
            <person name="Golino D."/>
            <person name="Preece J."/>
            <person name="Michelmore R."/>
        </authorList>
    </citation>
    <scope>NUCLEOTIDE SEQUENCE [LARGE SCALE GENOMIC DNA]</scope>
</reference>
<protein>
    <submittedName>
        <fullName evidence="1">Uncharacterized protein</fullName>
    </submittedName>
</protein>
<proteinExistence type="predicted"/>
<keyword evidence="2" id="KW-1185">Reference proteome</keyword>
<evidence type="ECO:0000313" key="1">
    <source>
        <dbReference type="EMBL" id="KAJ0082391.1"/>
    </source>
</evidence>
<dbReference type="Proteomes" id="UP001164250">
    <property type="component" value="Chromosome 12"/>
</dbReference>
<dbReference type="EMBL" id="CM047908">
    <property type="protein sequence ID" value="KAJ0082391.1"/>
    <property type="molecule type" value="Genomic_DNA"/>
</dbReference>
<organism evidence="1 2">
    <name type="scientific">Pistacia atlantica</name>
    <dbReference type="NCBI Taxonomy" id="434234"/>
    <lineage>
        <taxon>Eukaryota</taxon>
        <taxon>Viridiplantae</taxon>
        <taxon>Streptophyta</taxon>
        <taxon>Embryophyta</taxon>
        <taxon>Tracheophyta</taxon>
        <taxon>Spermatophyta</taxon>
        <taxon>Magnoliopsida</taxon>
        <taxon>eudicotyledons</taxon>
        <taxon>Gunneridae</taxon>
        <taxon>Pentapetalae</taxon>
        <taxon>rosids</taxon>
        <taxon>malvids</taxon>
        <taxon>Sapindales</taxon>
        <taxon>Anacardiaceae</taxon>
        <taxon>Pistacia</taxon>
    </lineage>
</organism>
<sequence>MIIRVLNNIICKKALSLEQDKNKQCNLAICLMHSNRIVEAKSLLQAVRASSLNEPVDDLYTKSFEHAFQMLSELESKLMLHGTKIANWKLPCKQMVTGENMLDNVVFCTQPRYFRGSYNRKQRSKRWREGSCNKMEAHAVRNLDGELQSSPNEKSEMGLQDRAAILSPTSEDWRQRTWKLISQGRIRR</sequence>
<gene>
    <name evidence="1" type="ORF">Patl1_09947</name>
</gene>